<accession>A0A9Q8PMU8</accession>
<proteinExistence type="predicted"/>
<dbReference type="AlphaFoldDB" id="A0A9Q8PMU8"/>
<name>A0A9Q8PMU8_PASFU</name>
<reference evidence="1" key="1">
    <citation type="submission" date="2021-12" db="EMBL/GenBank/DDBJ databases">
        <authorList>
            <person name="Zaccaron A."/>
            <person name="Stergiopoulos I."/>
        </authorList>
    </citation>
    <scope>NUCLEOTIDE SEQUENCE</scope>
    <source>
        <strain evidence="1">Race5_Kim</strain>
    </source>
</reference>
<evidence type="ECO:0000313" key="2">
    <source>
        <dbReference type="Proteomes" id="UP000756132"/>
    </source>
</evidence>
<reference evidence="1" key="2">
    <citation type="journal article" date="2022" name="Microb. Genom.">
        <title>A chromosome-scale genome assembly of the tomato pathogen Cladosporium fulvum reveals a compartmentalized genome architecture and the presence of a dispensable chromosome.</title>
        <authorList>
            <person name="Zaccaron A.Z."/>
            <person name="Chen L.H."/>
            <person name="Samaras A."/>
            <person name="Stergiopoulos I."/>
        </authorList>
    </citation>
    <scope>NUCLEOTIDE SEQUENCE</scope>
    <source>
        <strain evidence="1">Race5_Kim</strain>
    </source>
</reference>
<gene>
    <name evidence="1" type="ORF">CLAFUR5_14198</name>
</gene>
<dbReference type="KEGG" id="ffu:CLAFUR5_14198"/>
<organism evidence="1 2">
    <name type="scientific">Passalora fulva</name>
    <name type="common">Tomato leaf mold</name>
    <name type="synonym">Cladosporium fulvum</name>
    <dbReference type="NCBI Taxonomy" id="5499"/>
    <lineage>
        <taxon>Eukaryota</taxon>
        <taxon>Fungi</taxon>
        <taxon>Dikarya</taxon>
        <taxon>Ascomycota</taxon>
        <taxon>Pezizomycotina</taxon>
        <taxon>Dothideomycetes</taxon>
        <taxon>Dothideomycetidae</taxon>
        <taxon>Mycosphaerellales</taxon>
        <taxon>Mycosphaerellaceae</taxon>
        <taxon>Fulvia</taxon>
    </lineage>
</organism>
<protein>
    <submittedName>
        <fullName evidence="1">Uncharacterized protein</fullName>
    </submittedName>
</protein>
<evidence type="ECO:0000313" key="1">
    <source>
        <dbReference type="EMBL" id="UJO25351.1"/>
    </source>
</evidence>
<dbReference type="GeneID" id="71994076"/>
<dbReference type="Proteomes" id="UP000756132">
    <property type="component" value="Chromosome 13"/>
</dbReference>
<dbReference type="OrthoDB" id="10648540at2759"/>
<keyword evidence="2" id="KW-1185">Reference proteome</keyword>
<dbReference type="EMBL" id="CP090175">
    <property type="protein sequence ID" value="UJO25351.1"/>
    <property type="molecule type" value="Genomic_DNA"/>
</dbReference>
<dbReference type="RefSeq" id="XP_047769717.1">
    <property type="nucleotide sequence ID" value="XM_047913346.1"/>
</dbReference>
<sequence>MDLLRSSFPDRITTQKTVEEHPSLSFDHAFPGDEGDDLDEVERPEEVVQCDDDYLVGVSEMLSLIHVRVELYTKFRNGVSVTMPKYIECKGRLDHLSTSESLLEGALADLAHVKPMIARLKAHPELVSDAITRREFFQLASIVINESSMAVKMWEKLEEGLEQLEQPQHDADVSTSMDPALGVAYTPWQS</sequence>